<gene>
    <name evidence="2" type="ORF">ALO44_200190</name>
    <name evidence="3" type="ORF">RA271_26865</name>
</gene>
<dbReference type="GeneID" id="96221752"/>
<feature type="domain" description="Phage-Barnase-EndoU-ColicinE5/D-RelE like nuclease 2" evidence="1">
    <location>
        <begin position="71"/>
        <end position="171"/>
    </location>
</feature>
<evidence type="ECO:0000313" key="3">
    <source>
        <dbReference type="EMBL" id="MFH7518773.1"/>
    </source>
</evidence>
<dbReference type="PATRIC" id="fig|129140.3.peg.3827"/>
<proteinExistence type="predicted"/>
<comment type="caution">
    <text evidence="2">The sequence shown here is derived from an EMBL/GenBank/DDBJ whole genome shotgun (WGS) entry which is preliminary data.</text>
</comment>
<name>A0A0Q0B7C4_9PSED</name>
<dbReference type="Proteomes" id="UP000050474">
    <property type="component" value="Unassembled WGS sequence"/>
</dbReference>
<evidence type="ECO:0000313" key="4">
    <source>
        <dbReference type="Proteomes" id="UP000050474"/>
    </source>
</evidence>
<dbReference type="EMBL" id="JAVCQK010000035">
    <property type="protein sequence ID" value="MFH7518773.1"/>
    <property type="molecule type" value="Genomic_DNA"/>
</dbReference>
<accession>A0A0Q0B7C4</accession>
<dbReference type="AlphaFoldDB" id="A0A0Q0B7C4"/>
<evidence type="ECO:0000313" key="5">
    <source>
        <dbReference type="Proteomes" id="UP001610657"/>
    </source>
</evidence>
<organism evidence="2 4">
    <name type="scientific">Pseudomonas syringae pv. tagetis</name>
    <dbReference type="NCBI Taxonomy" id="129140"/>
    <lineage>
        <taxon>Bacteria</taxon>
        <taxon>Pseudomonadati</taxon>
        <taxon>Pseudomonadota</taxon>
        <taxon>Gammaproteobacteria</taxon>
        <taxon>Pseudomonadales</taxon>
        <taxon>Pseudomonadaceae</taxon>
        <taxon>Pseudomonas</taxon>
    </lineage>
</organism>
<protein>
    <submittedName>
        <fullName evidence="3">PBECR2 nuclease fold domain-containing protein</fullName>
    </submittedName>
    <submittedName>
        <fullName evidence="2">Transposase</fullName>
    </submittedName>
</protein>
<dbReference type="RefSeq" id="WP_003348590.1">
    <property type="nucleotide sequence ID" value="NZ_CP092924.1"/>
</dbReference>
<evidence type="ECO:0000259" key="1">
    <source>
        <dbReference type="Pfam" id="PF18810"/>
    </source>
</evidence>
<dbReference type="Pfam" id="PF18810">
    <property type="entry name" value="PBECR2"/>
    <property type="match status" value="1"/>
</dbReference>
<evidence type="ECO:0000313" key="2">
    <source>
        <dbReference type="EMBL" id="KPY86874.1"/>
    </source>
</evidence>
<reference evidence="2 4" key="1">
    <citation type="submission" date="2015-09" db="EMBL/GenBank/DDBJ databases">
        <title>Genome announcement of multiple Pseudomonas syringae strains.</title>
        <authorList>
            <person name="Thakur S."/>
            <person name="Wang P.W."/>
            <person name="Gong Y."/>
            <person name="Weir B.S."/>
            <person name="Guttman D.S."/>
        </authorList>
    </citation>
    <scope>NUCLEOTIDE SEQUENCE [LARGE SCALE GENOMIC DNA]</scope>
    <source>
        <strain evidence="2 4">ICMP4091</strain>
    </source>
</reference>
<dbReference type="InterPro" id="IPR041110">
    <property type="entry name" value="PBECR2"/>
</dbReference>
<sequence>MSTDTLLPKISEVKGQPTWVDSNLPDLRTLARELRTHALEEVTAASSHEDAIEVTAQHLGFIDSAILSITVITPMGDVTILRSSIYHIVEKRLDARERYVRLALDTLTGPLEVWKVAFTDGTDRLAFIGAYESKRQMLVSVVFIEGQMLWNFMHTDAKSLNKHRHGELLYKRYTLFSEQRKRATCESSPQI</sequence>
<reference evidence="3 5" key="2">
    <citation type="submission" date="2023-08" db="EMBL/GenBank/DDBJ databases">
        <title>Genomic and mutational analysis of Pseudomonas syringae pv. tagetis EB037 pathogenicity on sunflower.</title>
        <authorList>
            <person name="Maul J.E."/>
        </authorList>
    </citation>
    <scope>NUCLEOTIDE SEQUENCE [LARGE SCALE GENOMIC DNA]</scope>
    <source>
        <strain evidence="3 5">EB037_T1</strain>
    </source>
</reference>
<dbReference type="EMBL" id="LJRM01000071">
    <property type="protein sequence ID" value="KPY86874.1"/>
    <property type="molecule type" value="Genomic_DNA"/>
</dbReference>
<keyword evidence="5" id="KW-1185">Reference proteome</keyword>
<dbReference type="Proteomes" id="UP001610657">
    <property type="component" value="Unassembled WGS sequence"/>
</dbReference>